<keyword evidence="4 12" id="KW-0812">Transmembrane</keyword>
<dbReference type="CDD" id="cd03505">
    <property type="entry name" value="Delta9-FADS-like"/>
    <property type="match status" value="1"/>
</dbReference>
<evidence type="ECO:0000256" key="11">
    <source>
        <dbReference type="ARBA" id="ARBA00023160"/>
    </source>
</evidence>
<evidence type="ECO:0000256" key="3">
    <source>
        <dbReference type="ARBA" id="ARBA00022516"/>
    </source>
</evidence>
<dbReference type="PANTHER" id="PTHR11351">
    <property type="entry name" value="ACYL-COA DESATURASE"/>
    <property type="match status" value="1"/>
</dbReference>
<keyword evidence="9" id="KW-0443">Lipid metabolism</keyword>
<evidence type="ECO:0000256" key="7">
    <source>
        <dbReference type="ARBA" id="ARBA00023002"/>
    </source>
</evidence>
<keyword evidence="3 12" id="KW-0444">Lipid biosynthesis</keyword>
<evidence type="ECO:0000256" key="6">
    <source>
        <dbReference type="ARBA" id="ARBA00022989"/>
    </source>
</evidence>
<evidence type="ECO:0000256" key="10">
    <source>
        <dbReference type="ARBA" id="ARBA00023136"/>
    </source>
</evidence>
<evidence type="ECO:0000256" key="4">
    <source>
        <dbReference type="ARBA" id="ARBA00022692"/>
    </source>
</evidence>
<evidence type="ECO:0000256" key="13">
    <source>
        <dbReference type="SAM" id="Phobius"/>
    </source>
</evidence>
<sequence length="414" mass="46811">MLETVTSVAGGNDQLEAVCGRRLAVAEPQVEALPPRLVDDERARTSDVVPGKKSLCSFGRLVRSPAIWAFVLVHLLALKGVVEIGSNVPGRVLLLGLVTYLVRMLGITIGYHRYFSHRSFKTSRVFQFALAWIGASSCQKGVLWWASWHRHHHQHADSEEDAHSPVQLGFWWSHLGWFLLSDDHSDVLVTLVPDLLQYPELVWLEKWHLLPGTLLAVVCYFGLGGYKAFVYGFLVSTVMLWHATFTINSLSHIYGSRRFVCEFHGDCNARNNIWLALITLGEGWHNNHHSFMGSARQGFYWYEFDPSYWFIRFLALMGIVRKIREPPMEQLERKRLPATCRKLNVCSCAARRLCTEASRQPKSVNEGRSPALESTENDALVQALHVLRAASEWKPPVAPGLSQIVGISWSEQTP</sequence>
<evidence type="ECO:0000256" key="12">
    <source>
        <dbReference type="RuleBase" id="RU000581"/>
    </source>
</evidence>
<name>A0A7J7IQ01_9RHOD</name>
<comment type="cofactor">
    <cofactor evidence="12">
        <name>Fe(2+)</name>
        <dbReference type="ChEBI" id="CHEBI:29033"/>
    </cofactor>
</comment>
<accession>A0A7J7IQ01</accession>
<keyword evidence="7 12" id="KW-0560">Oxidoreductase</keyword>
<keyword evidence="6 13" id="KW-1133">Transmembrane helix</keyword>
<dbReference type="Proteomes" id="UP000530660">
    <property type="component" value="Unassembled WGS sequence"/>
</dbReference>
<feature type="transmembrane region" description="Helical" evidence="13">
    <location>
        <begin position="67"/>
        <end position="86"/>
    </location>
</feature>
<evidence type="ECO:0000256" key="1">
    <source>
        <dbReference type="ARBA" id="ARBA00004141"/>
    </source>
</evidence>
<keyword evidence="11 12" id="KW-0275">Fatty acid biosynthesis</keyword>
<dbReference type="GO" id="GO:0016717">
    <property type="term" value="F:oxidoreductase activity, acting on paired donors, with oxidation of a pair of donors resulting in the reduction of molecular oxygen to two molecules of water"/>
    <property type="evidence" value="ECO:0007669"/>
    <property type="project" value="InterPro"/>
</dbReference>
<reference evidence="15 16" key="1">
    <citation type="journal article" date="2020" name="J. Phycol.">
        <title>Comparative genome analysis reveals Cyanidiococcus gen. nov., a new extremophilic red algal genus sister to Cyanidioschyzon (Cyanidioschyzonaceae, Rhodophyta).</title>
        <authorList>
            <person name="Liu S.-L."/>
            <person name="Chiang Y.-R."/>
            <person name="Yoon H.S."/>
            <person name="Fu H.-Y."/>
        </authorList>
    </citation>
    <scope>NUCLEOTIDE SEQUENCE [LARGE SCALE GENOMIC DNA]</scope>
    <source>
        <strain evidence="15 16">THAL066</strain>
    </source>
</reference>
<keyword evidence="10 13" id="KW-0472">Membrane</keyword>
<dbReference type="PRINTS" id="PR00075">
    <property type="entry name" value="FACDDSATRASE"/>
</dbReference>
<keyword evidence="8" id="KW-0408">Iron</keyword>
<evidence type="ECO:0000256" key="9">
    <source>
        <dbReference type="ARBA" id="ARBA00023098"/>
    </source>
</evidence>
<evidence type="ECO:0000259" key="14">
    <source>
        <dbReference type="Pfam" id="PF00487"/>
    </source>
</evidence>
<dbReference type="EMBL" id="VWRR01000003">
    <property type="protein sequence ID" value="KAF6004401.1"/>
    <property type="molecule type" value="Genomic_DNA"/>
</dbReference>
<evidence type="ECO:0000313" key="15">
    <source>
        <dbReference type="EMBL" id="KAF6004401.1"/>
    </source>
</evidence>
<dbReference type="Pfam" id="PF00487">
    <property type="entry name" value="FA_desaturase"/>
    <property type="match status" value="1"/>
</dbReference>
<protein>
    <recommendedName>
        <fullName evidence="14">Fatty acid desaturase domain-containing protein</fullName>
    </recommendedName>
</protein>
<comment type="caution">
    <text evidence="15">The sequence shown here is derived from an EMBL/GenBank/DDBJ whole genome shotgun (WGS) entry which is preliminary data.</text>
</comment>
<dbReference type="AlphaFoldDB" id="A0A7J7IQ01"/>
<dbReference type="GO" id="GO:0006633">
    <property type="term" value="P:fatty acid biosynthetic process"/>
    <property type="evidence" value="ECO:0007669"/>
    <property type="project" value="UniProtKB-KW"/>
</dbReference>
<dbReference type="GO" id="GO:0016020">
    <property type="term" value="C:membrane"/>
    <property type="evidence" value="ECO:0007669"/>
    <property type="project" value="UniProtKB-SubCell"/>
</dbReference>
<dbReference type="InterPro" id="IPR015876">
    <property type="entry name" value="Acyl-CoA_DS"/>
</dbReference>
<comment type="subcellular location">
    <subcellularLocation>
        <location evidence="1">Membrane</location>
        <topology evidence="1">Multi-pass membrane protein</topology>
    </subcellularLocation>
</comment>
<dbReference type="PANTHER" id="PTHR11351:SF31">
    <property type="entry name" value="DESATURASE 1, ISOFORM A-RELATED"/>
    <property type="match status" value="1"/>
</dbReference>
<evidence type="ECO:0000256" key="2">
    <source>
        <dbReference type="ARBA" id="ARBA00009295"/>
    </source>
</evidence>
<gene>
    <name evidence="15" type="ORF">F1559_001592</name>
</gene>
<comment type="similarity">
    <text evidence="2 12">Belongs to the fatty acid desaturase type 1 family.</text>
</comment>
<keyword evidence="5" id="KW-0276">Fatty acid metabolism</keyword>
<feature type="domain" description="Fatty acid desaturase" evidence="14">
    <location>
        <begin position="93"/>
        <end position="302"/>
    </location>
</feature>
<evidence type="ECO:0000256" key="5">
    <source>
        <dbReference type="ARBA" id="ARBA00022832"/>
    </source>
</evidence>
<dbReference type="InterPro" id="IPR005804">
    <property type="entry name" value="FA_desaturase_dom"/>
</dbReference>
<organism evidence="15 16">
    <name type="scientific">Cyanidiococcus yangmingshanensis</name>
    <dbReference type="NCBI Taxonomy" id="2690220"/>
    <lineage>
        <taxon>Eukaryota</taxon>
        <taxon>Rhodophyta</taxon>
        <taxon>Bangiophyceae</taxon>
        <taxon>Cyanidiales</taxon>
        <taxon>Cyanidiaceae</taxon>
        <taxon>Cyanidiococcus</taxon>
    </lineage>
</organism>
<dbReference type="OrthoDB" id="10260134at2759"/>
<comment type="domain">
    <text evidence="12">The histidine box domains are involved in binding the catalytic metal ions.</text>
</comment>
<feature type="transmembrane region" description="Helical" evidence="13">
    <location>
        <begin position="92"/>
        <end position="111"/>
    </location>
</feature>
<proteinExistence type="inferred from homology"/>
<evidence type="ECO:0000313" key="16">
    <source>
        <dbReference type="Proteomes" id="UP000530660"/>
    </source>
</evidence>
<keyword evidence="16" id="KW-1185">Reference proteome</keyword>
<evidence type="ECO:0000256" key="8">
    <source>
        <dbReference type="ARBA" id="ARBA00023004"/>
    </source>
</evidence>